<dbReference type="Gene3D" id="1.10.238.10">
    <property type="entry name" value="EF-hand"/>
    <property type="match status" value="1"/>
</dbReference>
<dbReference type="SUPFAM" id="SSF47473">
    <property type="entry name" value="EF-hand"/>
    <property type="match status" value="1"/>
</dbReference>
<dbReference type="VEuPathDB" id="TriTrypDB:LPMP_341480"/>
<dbReference type="EMBL" id="CP009403">
    <property type="protein sequence ID" value="AIO01775.1"/>
    <property type="molecule type" value="Genomic_DNA"/>
</dbReference>
<evidence type="ECO:0000313" key="3">
    <source>
        <dbReference type="Proteomes" id="UP000063063"/>
    </source>
</evidence>
<dbReference type="Proteomes" id="UP000063063">
    <property type="component" value="Chromosome 34"/>
</dbReference>
<keyword evidence="3" id="KW-1185">Reference proteome</keyword>
<dbReference type="OrthoDB" id="267118at2759"/>
<organism evidence="2 3">
    <name type="scientific">Leishmania panamensis</name>
    <dbReference type="NCBI Taxonomy" id="5679"/>
    <lineage>
        <taxon>Eukaryota</taxon>
        <taxon>Discoba</taxon>
        <taxon>Euglenozoa</taxon>
        <taxon>Kinetoplastea</taxon>
        <taxon>Metakinetoplastina</taxon>
        <taxon>Trypanosomatida</taxon>
        <taxon>Trypanosomatidae</taxon>
        <taxon>Leishmaniinae</taxon>
        <taxon>Leishmania</taxon>
        <taxon>Leishmania guyanensis species complex</taxon>
    </lineage>
</organism>
<dbReference type="GeneID" id="22578653"/>
<dbReference type="RefSeq" id="XP_010702575.1">
    <property type="nucleotide sequence ID" value="XM_010704273.1"/>
</dbReference>
<feature type="region of interest" description="Disordered" evidence="1">
    <location>
        <begin position="169"/>
        <end position="242"/>
    </location>
</feature>
<gene>
    <name evidence="2" type="ORF">LPMP_341480</name>
</gene>
<accession>A0A088S2J3</accession>
<dbReference type="eggNOG" id="ENOG502S6Z9">
    <property type="taxonomic scope" value="Eukaryota"/>
</dbReference>
<feature type="compositionally biased region" description="Basic and acidic residues" evidence="1">
    <location>
        <begin position="191"/>
        <end position="209"/>
    </location>
</feature>
<name>A0A088S2J3_LEIPA</name>
<feature type="compositionally biased region" description="Basic and acidic residues" evidence="1">
    <location>
        <begin position="223"/>
        <end position="234"/>
    </location>
</feature>
<proteinExistence type="predicted"/>
<evidence type="ECO:0008006" key="4">
    <source>
        <dbReference type="Google" id="ProtNLM"/>
    </source>
</evidence>
<dbReference type="AlphaFoldDB" id="A0A088S2J3"/>
<evidence type="ECO:0000313" key="2">
    <source>
        <dbReference type="EMBL" id="AIO01775.1"/>
    </source>
</evidence>
<evidence type="ECO:0000256" key="1">
    <source>
        <dbReference type="SAM" id="MobiDB-lite"/>
    </source>
</evidence>
<dbReference type="VEuPathDB" id="TriTrypDB:LPAL13_340020800"/>
<dbReference type="KEGG" id="lpan:LPMP_341480"/>
<dbReference type="InterPro" id="IPR011992">
    <property type="entry name" value="EF-hand-dom_pair"/>
</dbReference>
<feature type="region of interest" description="Disordered" evidence="1">
    <location>
        <begin position="303"/>
        <end position="386"/>
    </location>
</feature>
<sequence length="434" mass="45792">MAPVNVQRVYSVFHLFAVDTADAHAGAAAAQDAIRESYIPVCFLAAAAREIGYYPTSSAVSQFTKTVPSAAAGAVTFAAFLQFCENVAHTNQPGRSAIYKLVDDIDPRGSGMISHRELLLVLTSGSATITDGEVDAAMKLLDPTNCGYVQLADLAALLIDSCERQQQPEKQQQRCSAARDSHSRQTSAQPEDSRQHLKQWRGDFTKRGYETPPSPPLTTAAAEGERAQAPEQRRSAAAVGECDSSLKRTGVGLTGEAAFQPHGSLCDRQNTAEQTQTPMTVDADVQLSKRHSTPTLWRRRFAKSSSVAVSPATPLQRAGGGSAASSPAAQTPVRPLQPTVSAAATEGAPPQDKAVNNEPHLHYRGGADANGGARYNGLKERNSKQQVYSSAELNARGGGVFAGGNRSSGAEAALVTTAAMPTKKADGLKCCVML</sequence>
<reference evidence="2 3" key="1">
    <citation type="journal article" date="2015" name="Sci. Rep.">
        <title>The genome of Leishmania panamensis: insights into genomics of the L. (Viannia) subgenus.</title>
        <authorList>
            <person name="Llanes A."/>
            <person name="Restrepo C.M."/>
            <person name="Vecchio G.D."/>
            <person name="Anguizola F.J."/>
            <person name="Lleonart R."/>
        </authorList>
    </citation>
    <scope>NUCLEOTIDE SEQUENCE [LARGE SCALE GENOMIC DNA]</scope>
    <source>
        <strain evidence="2 3">MHOM/PA/94/PSC-1</strain>
    </source>
</reference>
<protein>
    <recommendedName>
        <fullName evidence="4">EF-hand domain-containing protein</fullName>
    </recommendedName>
</protein>